<name>A0A7W5B7Y6_9BURK</name>
<evidence type="ECO:0000259" key="3">
    <source>
        <dbReference type="PROSITE" id="PS01124"/>
    </source>
</evidence>
<dbReference type="GO" id="GO:0043565">
    <property type="term" value="F:sequence-specific DNA binding"/>
    <property type="evidence" value="ECO:0007669"/>
    <property type="project" value="InterPro"/>
</dbReference>
<evidence type="ECO:0000256" key="1">
    <source>
        <dbReference type="ARBA" id="ARBA00023015"/>
    </source>
</evidence>
<reference evidence="4 5" key="1">
    <citation type="submission" date="2020-08" db="EMBL/GenBank/DDBJ databases">
        <title>Genomic Encyclopedia of Type Strains, Phase III (KMG-III): the genomes of soil and plant-associated and newly described type strains.</title>
        <authorList>
            <person name="Whitman W."/>
        </authorList>
    </citation>
    <scope>NUCLEOTIDE SEQUENCE [LARGE SCALE GENOMIC DNA]</scope>
    <source>
        <strain evidence="4 5">CECT 8897</strain>
    </source>
</reference>
<keyword evidence="5" id="KW-1185">Reference proteome</keyword>
<organism evidence="4 5">
    <name type="scientific">Pseudoduganella violacea</name>
    <dbReference type="NCBI Taxonomy" id="1715466"/>
    <lineage>
        <taxon>Bacteria</taxon>
        <taxon>Pseudomonadati</taxon>
        <taxon>Pseudomonadota</taxon>
        <taxon>Betaproteobacteria</taxon>
        <taxon>Burkholderiales</taxon>
        <taxon>Oxalobacteraceae</taxon>
        <taxon>Telluria group</taxon>
        <taxon>Pseudoduganella</taxon>
    </lineage>
</organism>
<comment type="caution">
    <text evidence="4">The sequence shown here is derived from an EMBL/GenBank/DDBJ whole genome shotgun (WGS) entry which is preliminary data.</text>
</comment>
<dbReference type="AlphaFoldDB" id="A0A7W5B7Y6"/>
<dbReference type="PROSITE" id="PS01124">
    <property type="entry name" value="HTH_ARAC_FAMILY_2"/>
    <property type="match status" value="1"/>
</dbReference>
<keyword evidence="1" id="KW-0805">Transcription regulation</keyword>
<dbReference type="InterPro" id="IPR018060">
    <property type="entry name" value="HTH_AraC"/>
</dbReference>
<gene>
    <name evidence="4" type="ORF">FHS03_000891</name>
</gene>
<proteinExistence type="predicted"/>
<dbReference type="GO" id="GO:0003700">
    <property type="term" value="F:DNA-binding transcription factor activity"/>
    <property type="evidence" value="ECO:0007669"/>
    <property type="project" value="InterPro"/>
</dbReference>
<keyword evidence="2" id="KW-0804">Transcription</keyword>
<protein>
    <submittedName>
        <fullName evidence="4">AraC-like DNA-binding protein</fullName>
    </submittedName>
</protein>
<dbReference type="Proteomes" id="UP000541535">
    <property type="component" value="Unassembled WGS sequence"/>
</dbReference>
<evidence type="ECO:0000256" key="2">
    <source>
        <dbReference type="ARBA" id="ARBA00023163"/>
    </source>
</evidence>
<dbReference type="InterPro" id="IPR009057">
    <property type="entry name" value="Homeodomain-like_sf"/>
</dbReference>
<dbReference type="RefSeq" id="WP_183439805.1">
    <property type="nucleotide sequence ID" value="NZ_JACHXD010000002.1"/>
</dbReference>
<evidence type="ECO:0000313" key="5">
    <source>
        <dbReference type="Proteomes" id="UP000541535"/>
    </source>
</evidence>
<dbReference type="SMART" id="SM00342">
    <property type="entry name" value="HTH_ARAC"/>
    <property type="match status" value="1"/>
</dbReference>
<evidence type="ECO:0000313" key="4">
    <source>
        <dbReference type="EMBL" id="MBB3117865.1"/>
    </source>
</evidence>
<feature type="domain" description="HTH araC/xylS-type" evidence="3">
    <location>
        <begin position="187"/>
        <end position="269"/>
    </location>
</feature>
<dbReference type="EMBL" id="JACHXD010000002">
    <property type="protein sequence ID" value="MBB3117865.1"/>
    <property type="molecule type" value="Genomic_DNA"/>
</dbReference>
<sequence length="283" mass="31838">MPAASPDTRLVAPSLALASCIRAIVLRDTLRRPPMAERDRMNHHPATPFCSIYWLFDGDARILEPALDPSPVAAAGSAIFCGPQQQPTVSFNSGPVHFMTVLFFPDAWHRLTGMDMNDQMNRLADLNEALGEDWQELSRQVLAAPGDEARIALIEAFLEPRWRAARSGSGDGLMTDWVNRLGSQAAAAGIGRSMRMVERRVREWAGRPLRSLRRMRRAEQSFLEARSDFLEGRVSLSDVAARGGYADQAHMSREAREITGISPSELLRRIREEESYWMYRIWS</sequence>
<dbReference type="Pfam" id="PF12833">
    <property type="entry name" value="HTH_18"/>
    <property type="match status" value="1"/>
</dbReference>
<accession>A0A7W5B7Y6</accession>
<dbReference type="SUPFAM" id="SSF46689">
    <property type="entry name" value="Homeodomain-like"/>
    <property type="match status" value="1"/>
</dbReference>
<dbReference type="Gene3D" id="1.10.10.60">
    <property type="entry name" value="Homeodomain-like"/>
    <property type="match status" value="1"/>
</dbReference>
<keyword evidence="4" id="KW-0238">DNA-binding</keyword>